<comment type="caution">
    <text evidence="2">The sequence shown here is derived from an EMBL/GenBank/DDBJ whole genome shotgun (WGS) entry which is preliminary data.</text>
</comment>
<dbReference type="AlphaFoldDB" id="A0A9W9TYN4"/>
<dbReference type="PANTHER" id="PTHR43845:SF1">
    <property type="entry name" value="BLR5969 PROTEIN"/>
    <property type="match status" value="1"/>
</dbReference>
<dbReference type="EMBL" id="JAPQKS010000001">
    <property type="protein sequence ID" value="KAJ5249262.1"/>
    <property type="molecule type" value="Genomic_DNA"/>
</dbReference>
<dbReference type="GeneID" id="83197313"/>
<dbReference type="RefSeq" id="XP_058336041.1">
    <property type="nucleotide sequence ID" value="XM_058470010.1"/>
</dbReference>
<evidence type="ECO:0000313" key="3">
    <source>
        <dbReference type="Proteomes" id="UP001150941"/>
    </source>
</evidence>
<feature type="domain" description="AMP-dependent synthetase/ligase" evidence="1">
    <location>
        <begin position="60"/>
        <end position="230"/>
    </location>
</feature>
<dbReference type="InterPro" id="IPR000873">
    <property type="entry name" value="AMP-dep_synth/lig_dom"/>
</dbReference>
<organism evidence="2 3">
    <name type="scientific">Penicillium chermesinum</name>
    <dbReference type="NCBI Taxonomy" id="63820"/>
    <lineage>
        <taxon>Eukaryota</taxon>
        <taxon>Fungi</taxon>
        <taxon>Dikarya</taxon>
        <taxon>Ascomycota</taxon>
        <taxon>Pezizomycotina</taxon>
        <taxon>Eurotiomycetes</taxon>
        <taxon>Eurotiomycetidae</taxon>
        <taxon>Eurotiales</taxon>
        <taxon>Aspergillaceae</taxon>
        <taxon>Penicillium</taxon>
    </lineage>
</organism>
<name>A0A9W9TYN4_9EURO</name>
<evidence type="ECO:0000313" key="2">
    <source>
        <dbReference type="EMBL" id="KAJ5249262.1"/>
    </source>
</evidence>
<dbReference type="InterPro" id="IPR042099">
    <property type="entry name" value="ANL_N_sf"/>
</dbReference>
<protein>
    <submittedName>
        <fullName evidence="2">AMP-dependent synthetase/ligase</fullName>
    </submittedName>
</protein>
<gene>
    <name evidence="2" type="ORF">N7468_000713</name>
</gene>
<dbReference type="Pfam" id="PF00501">
    <property type="entry name" value="AMP-binding"/>
    <property type="match status" value="1"/>
</dbReference>
<dbReference type="InterPro" id="IPR020845">
    <property type="entry name" value="AMP-binding_CS"/>
</dbReference>
<dbReference type="PANTHER" id="PTHR43845">
    <property type="entry name" value="BLR5969 PROTEIN"/>
    <property type="match status" value="1"/>
</dbReference>
<reference evidence="2" key="2">
    <citation type="journal article" date="2023" name="IMA Fungus">
        <title>Comparative genomic study of the Penicillium genus elucidates a diverse pangenome and 15 lateral gene transfer events.</title>
        <authorList>
            <person name="Petersen C."/>
            <person name="Sorensen T."/>
            <person name="Nielsen M.R."/>
            <person name="Sondergaard T.E."/>
            <person name="Sorensen J.L."/>
            <person name="Fitzpatrick D.A."/>
            <person name="Frisvad J.C."/>
            <person name="Nielsen K.L."/>
        </authorList>
    </citation>
    <scope>NUCLEOTIDE SEQUENCE</scope>
    <source>
        <strain evidence="2">IBT 19713</strain>
    </source>
</reference>
<dbReference type="Proteomes" id="UP001150941">
    <property type="component" value="Unassembled WGS sequence"/>
</dbReference>
<sequence length="428" mass="47879">MASLIPPQLQELVTYVRSRSPYYQLLYANLPKEITNFESLPLVDNTLYWKSSNSEPNGVLTEPLKDAVVMRSGGSTSEPKTVYMTREEFLETSRINGELFGRCCGVRPGDRVANLSSQGGMYSGFMTYGYAVMNCSLPVVNLPISGKETPENIERDISQFKATVIISNVFIATKLAHYLRNKQTQLSSVRLILYTGEPFYKDLRLLYKSAFPNATIRPLAYASVECKIVAFPEYELNHEDEDGDINPVYRTCDRSVFLEIIAEDGSVIKVNGIRGNLVVTNLLKRLQPTVRYPIGDVGEWVNIQSGLFRLRGRSNVGLKIGTALLDKGLIRKLVIQVVGAGVADNFQIVIRRKDSCNIVLFRIAAQAPAGTDTIPQRLEEAIVNANPSWAINRDAGQIAPIEVEWVRFEQLVFLEASGKLREVIDERF</sequence>
<dbReference type="Gene3D" id="3.40.50.12780">
    <property type="entry name" value="N-terminal domain of ligase-like"/>
    <property type="match status" value="1"/>
</dbReference>
<accession>A0A9W9TYN4</accession>
<keyword evidence="3" id="KW-1185">Reference proteome</keyword>
<proteinExistence type="predicted"/>
<dbReference type="SUPFAM" id="SSF56801">
    <property type="entry name" value="Acetyl-CoA synthetase-like"/>
    <property type="match status" value="1"/>
</dbReference>
<dbReference type="OrthoDB" id="5360374at2759"/>
<reference evidence="2" key="1">
    <citation type="submission" date="2022-11" db="EMBL/GenBank/DDBJ databases">
        <authorList>
            <person name="Petersen C."/>
        </authorList>
    </citation>
    <scope>NUCLEOTIDE SEQUENCE</scope>
    <source>
        <strain evidence="2">IBT 19713</strain>
    </source>
</reference>
<evidence type="ECO:0000259" key="1">
    <source>
        <dbReference type="Pfam" id="PF00501"/>
    </source>
</evidence>
<dbReference type="PROSITE" id="PS00455">
    <property type="entry name" value="AMP_BINDING"/>
    <property type="match status" value="1"/>
</dbReference>